<dbReference type="AlphaFoldDB" id="F4X7P1"/>
<evidence type="ECO:0000313" key="3">
    <source>
        <dbReference type="Proteomes" id="UP000007755"/>
    </source>
</evidence>
<sequence length="298" mass="33065">MADCVLRTLTLGPHVALIRDVIVFHCLDILAVKETWLWNSTDFGSIDVDNYVLVHLDRSTGREDGIVLYINESLRFSLISLGVLPSIKEFTMKPSTEMKLLFEKNMGDIVKLRKQRGEFASIQREISSANEGESTFAEVTEDVEFEELYLEMKINPKMVSECVNNPNRARLASDEATGDISRGETELLKAIPGDKSCIHIFAKLTRTRTTRPARVPTDRLNLATNAVSQRDSRGVAPPSGNGGAALQSDNGGATRKMIAEAFQYRPSSPVEARYHRPPKKQHRQPCGDTCASSKTSPI</sequence>
<organism evidence="3">
    <name type="scientific">Acromyrmex echinatior</name>
    <name type="common">Panamanian leafcutter ant</name>
    <name type="synonym">Acromyrmex octospinosus echinatior</name>
    <dbReference type="NCBI Taxonomy" id="103372"/>
    <lineage>
        <taxon>Eukaryota</taxon>
        <taxon>Metazoa</taxon>
        <taxon>Ecdysozoa</taxon>
        <taxon>Arthropoda</taxon>
        <taxon>Hexapoda</taxon>
        <taxon>Insecta</taxon>
        <taxon>Pterygota</taxon>
        <taxon>Neoptera</taxon>
        <taxon>Endopterygota</taxon>
        <taxon>Hymenoptera</taxon>
        <taxon>Apocrita</taxon>
        <taxon>Aculeata</taxon>
        <taxon>Formicoidea</taxon>
        <taxon>Formicidae</taxon>
        <taxon>Myrmicinae</taxon>
        <taxon>Acromyrmex</taxon>
    </lineage>
</organism>
<accession>F4X7P1</accession>
<dbReference type="EMBL" id="GL888865">
    <property type="protein sequence ID" value="EGI57530.1"/>
    <property type="molecule type" value="Genomic_DNA"/>
</dbReference>
<keyword evidence="3" id="KW-1185">Reference proteome</keyword>
<gene>
    <name evidence="2" type="ORF">G5I_14425</name>
</gene>
<dbReference type="InParanoid" id="F4X7P1"/>
<reference evidence="2" key="1">
    <citation type="submission" date="2011-02" db="EMBL/GenBank/DDBJ databases">
        <title>The genome of the leaf-cutting ant Acromyrmex echinatior suggests key adaptations to social evolution and fungus farming.</title>
        <authorList>
            <person name="Nygaard S."/>
            <person name="Zhang G."/>
        </authorList>
    </citation>
    <scope>NUCLEOTIDE SEQUENCE</scope>
</reference>
<proteinExistence type="predicted"/>
<protein>
    <submittedName>
        <fullName evidence="2">Uncharacterized protein</fullName>
    </submittedName>
</protein>
<feature type="region of interest" description="Disordered" evidence="1">
    <location>
        <begin position="226"/>
        <end position="298"/>
    </location>
</feature>
<evidence type="ECO:0000256" key="1">
    <source>
        <dbReference type="SAM" id="MobiDB-lite"/>
    </source>
</evidence>
<evidence type="ECO:0000313" key="2">
    <source>
        <dbReference type="EMBL" id="EGI57530.1"/>
    </source>
</evidence>
<name>F4X7P1_ACREC</name>
<dbReference type="Proteomes" id="UP000007755">
    <property type="component" value="Unassembled WGS sequence"/>
</dbReference>